<proteinExistence type="predicted"/>
<evidence type="ECO:0000313" key="1">
    <source>
        <dbReference type="EMBL" id="OJJ63645.1"/>
    </source>
</evidence>
<reference evidence="2" key="1">
    <citation type="journal article" date="2017" name="Genome Biol.">
        <title>Comparative genomics reveals high biological diversity and specific adaptations in the industrially and medically important fungal genus Aspergillus.</title>
        <authorList>
            <person name="de Vries R.P."/>
            <person name="Riley R."/>
            <person name="Wiebenga A."/>
            <person name="Aguilar-Osorio G."/>
            <person name="Amillis S."/>
            <person name="Uchima C.A."/>
            <person name="Anderluh G."/>
            <person name="Asadollahi M."/>
            <person name="Askin M."/>
            <person name="Barry K."/>
            <person name="Battaglia E."/>
            <person name="Bayram O."/>
            <person name="Benocci T."/>
            <person name="Braus-Stromeyer S.A."/>
            <person name="Caldana C."/>
            <person name="Canovas D."/>
            <person name="Cerqueira G.C."/>
            <person name="Chen F."/>
            <person name="Chen W."/>
            <person name="Choi C."/>
            <person name="Clum A."/>
            <person name="Dos Santos R.A."/>
            <person name="Damasio A.R."/>
            <person name="Diallinas G."/>
            <person name="Emri T."/>
            <person name="Fekete E."/>
            <person name="Flipphi M."/>
            <person name="Freyberg S."/>
            <person name="Gallo A."/>
            <person name="Gournas C."/>
            <person name="Habgood R."/>
            <person name="Hainaut M."/>
            <person name="Harispe M.L."/>
            <person name="Henrissat B."/>
            <person name="Hilden K.S."/>
            <person name="Hope R."/>
            <person name="Hossain A."/>
            <person name="Karabika E."/>
            <person name="Karaffa L."/>
            <person name="Karanyi Z."/>
            <person name="Krasevec N."/>
            <person name="Kuo A."/>
            <person name="Kusch H."/>
            <person name="LaButti K."/>
            <person name="Lagendijk E.L."/>
            <person name="Lapidus A."/>
            <person name="Levasseur A."/>
            <person name="Lindquist E."/>
            <person name="Lipzen A."/>
            <person name="Logrieco A.F."/>
            <person name="MacCabe A."/>
            <person name="Maekelae M.R."/>
            <person name="Malavazi I."/>
            <person name="Melin P."/>
            <person name="Meyer V."/>
            <person name="Mielnichuk N."/>
            <person name="Miskei M."/>
            <person name="Molnar A.P."/>
            <person name="Mule G."/>
            <person name="Ngan C.Y."/>
            <person name="Orejas M."/>
            <person name="Orosz E."/>
            <person name="Ouedraogo J.P."/>
            <person name="Overkamp K.M."/>
            <person name="Park H.-S."/>
            <person name="Perrone G."/>
            <person name="Piumi F."/>
            <person name="Punt P.J."/>
            <person name="Ram A.F."/>
            <person name="Ramon A."/>
            <person name="Rauscher S."/>
            <person name="Record E."/>
            <person name="Riano-Pachon D.M."/>
            <person name="Robert V."/>
            <person name="Roehrig J."/>
            <person name="Ruller R."/>
            <person name="Salamov A."/>
            <person name="Salih N.S."/>
            <person name="Samson R.A."/>
            <person name="Sandor E."/>
            <person name="Sanguinetti M."/>
            <person name="Schuetze T."/>
            <person name="Sepcic K."/>
            <person name="Shelest E."/>
            <person name="Sherlock G."/>
            <person name="Sophianopoulou V."/>
            <person name="Squina F.M."/>
            <person name="Sun H."/>
            <person name="Susca A."/>
            <person name="Todd R.B."/>
            <person name="Tsang A."/>
            <person name="Unkles S.E."/>
            <person name="van de Wiele N."/>
            <person name="van Rossen-Uffink D."/>
            <person name="Oliveira J.V."/>
            <person name="Vesth T.C."/>
            <person name="Visser J."/>
            <person name="Yu J.-H."/>
            <person name="Zhou M."/>
            <person name="Andersen M.R."/>
            <person name="Archer D.B."/>
            <person name="Baker S.E."/>
            <person name="Benoit I."/>
            <person name="Brakhage A.A."/>
            <person name="Braus G.H."/>
            <person name="Fischer R."/>
            <person name="Frisvad J.C."/>
            <person name="Goldman G.H."/>
            <person name="Houbraken J."/>
            <person name="Oakley B."/>
            <person name="Pocsi I."/>
            <person name="Scazzocchio C."/>
            <person name="Seiboth B."/>
            <person name="vanKuyk P.A."/>
            <person name="Wortman J."/>
            <person name="Dyer P.S."/>
            <person name="Grigoriev I.V."/>
        </authorList>
    </citation>
    <scope>NUCLEOTIDE SEQUENCE [LARGE SCALE GENOMIC DNA]</scope>
    <source>
        <strain evidence="2">CBS 593.65</strain>
    </source>
</reference>
<sequence length="150" mass="17444">MREPPSFHYYSKLLVKKFASLQARYDSNPDAEQQEKITEERERFLEWASKVDLSGALTKVPLEDRIDLGTQILDFKLTLERIADIVYTMDEYFGCGELLPLECRLGDQVRRDLNGPGVSDEVKVARRIQKLSDDIDHLYVNKLAIEFEFQ</sequence>
<dbReference type="RefSeq" id="XP_040707451.1">
    <property type="nucleotide sequence ID" value="XM_040844193.1"/>
</dbReference>
<evidence type="ECO:0000313" key="2">
    <source>
        <dbReference type="Proteomes" id="UP000184356"/>
    </source>
</evidence>
<keyword evidence="2" id="KW-1185">Reference proteome</keyword>
<protein>
    <submittedName>
        <fullName evidence="1">Uncharacterized protein</fullName>
    </submittedName>
</protein>
<dbReference type="EMBL" id="KV878582">
    <property type="protein sequence ID" value="OJJ63645.1"/>
    <property type="molecule type" value="Genomic_DNA"/>
</dbReference>
<dbReference type="VEuPathDB" id="FungiDB:ASPSYDRAFT_25704"/>
<dbReference type="Proteomes" id="UP000184356">
    <property type="component" value="Unassembled WGS sequence"/>
</dbReference>
<name>A0A1L9TW62_9EURO</name>
<dbReference type="GeneID" id="63760266"/>
<dbReference type="AlphaFoldDB" id="A0A1L9TW62"/>
<accession>A0A1L9TW62</accession>
<gene>
    <name evidence="1" type="ORF">ASPSYDRAFT_25704</name>
</gene>
<dbReference type="OrthoDB" id="4491861at2759"/>
<organism evidence="1 2">
    <name type="scientific">Aspergillus sydowii CBS 593.65</name>
    <dbReference type="NCBI Taxonomy" id="1036612"/>
    <lineage>
        <taxon>Eukaryota</taxon>
        <taxon>Fungi</taxon>
        <taxon>Dikarya</taxon>
        <taxon>Ascomycota</taxon>
        <taxon>Pezizomycotina</taxon>
        <taxon>Eurotiomycetes</taxon>
        <taxon>Eurotiomycetidae</taxon>
        <taxon>Eurotiales</taxon>
        <taxon>Aspergillaceae</taxon>
        <taxon>Aspergillus</taxon>
        <taxon>Aspergillus subgen. Nidulantes</taxon>
    </lineage>
</organism>